<accession>A0AAP0IJQ9</accession>
<evidence type="ECO:0000313" key="3">
    <source>
        <dbReference type="Proteomes" id="UP001417504"/>
    </source>
</evidence>
<proteinExistence type="predicted"/>
<dbReference type="AlphaFoldDB" id="A0AAP0IJQ9"/>
<protein>
    <submittedName>
        <fullName evidence="2">Uncharacterized protein</fullName>
    </submittedName>
</protein>
<dbReference type="EMBL" id="JBBNAE010000006">
    <property type="protein sequence ID" value="KAK9116779.1"/>
    <property type="molecule type" value="Genomic_DNA"/>
</dbReference>
<evidence type="ECO:0000256" key="1">
    <source>
        <dbReference type="SAM" id="MobiDB-lite"/>
    </source>
</evidence>
<name>A0AAP0IJQ9_9MAGN</name>
<keyword evidence="3" id="KW-1185">Reference proteome</keyword>
<feature type="compositionally biased region" description="Polar residues" evidence="1">
    <location>
        <begin position="215"/>
        <end position="224"/>
    </location>
</feature>
<feature type="compositionally biased region" description="Basic residues" evidence="1">
    <location>
        <begin position="154"/>
        <end position="172"/>
    </location>
</feature>
<evidence type="ECO:0000313" key="2">
    <source>
        <dbReference type="EMBL" id="KAK9116779.1"/>
    </source>
</evidence>
<feature type="compositionally biased region" description="Basic residues" evidence="1">
    <location>
        <begin position="259"/>
        <end position="270"/>
    </location>
</feature>
<feature type="region of interest" description="Disordered" evidence="1">
    <location>
        <begin position="88"/>
        <end position="175"/>
    </location>
</feature>
<feature type="compositionally biased region" description="Basic and acidic residues" evidence="1">
    <location>
        <begin position="225"/>
        <end position="235"/>
    </location>
</feature>
<feature type="compositionally biased region" description="Basic residues" evidence="1">
    <location>
        <begin position="100"/>
        <end position="111"/>
    </location>
</feature>
<feature type="compositionally biased region" description="Basic and acidic residues" evidence="1">
    <location>
        <begin position="19"/>
        <end position="35"/>
    </location>
</feature>
<sequence>MLFKQIKENPSLNLVKHPRREEESKRKVQSQERRARPLFGPGLGIGSKWWSGPGDPTHPRLGSGCHKGGGGDLCFGGEKGVVAVRVLEEDPDQLQGTPLKKNKMNRRRNKKSKEMEKMKVKMKELHKSQGQKDEEEQDEERMEKMKKGDEEEKRRKKREIKLKRENKRIQKRWKPDNIKQFQQPCAAVAIWNNERLRRMVDVVLKWRSLPPGVASSATTTSGRNEPTRKFEHDSHAMQSQFHTNANESGSSKRRENGKLQHKKKWSKTNE</sequence>
<dbReference type="Proteomes" id="UP001417504">
    <property type="component" value="Unassembled WGS sequence"/>
</dbReference>
<feature type="region of interest" description="Disordered" evidence="1">
    <location>
        <begin position="211"/>
        <end position="270"/>
    </location>
</feature>
<feature type="compositionally biased region" description="Basic and acidic residues" evidence="1">
    <location>
        <begin position="112"/>
        <end position="132"/>
    </location>
</feature>
<feature type="region of interest" description="Disordered" evidence="1">
    <location>
        <begin position="1"/>
        <end position="64"/>
    </location>
</feature>
<feature type="compositionally biased region" description="Basic and acidic residues" evidence="1">
    <location>
        <begin position="141"/>
        <end position="153"/>
    </location>
</feature>
<organism evidence="2 3">
    <name type="scientific">Stephania japonica</name>
    <dbReference type="NCBI Taxonomy" id="461633"/>
    <lineage>
        <taxon>Eukaryota</taxon>
        <taxon>Viridiplantae</taxon>
        <taxon>Streptophyta</taxon>
        <taxon>Embryophyta</taxon>
        <taxon>Tracheophyta</taxon>
        <taxon>Spermatophyta</taxon>
        <taxon>Magnoliopsida</taxon>
        <taxon>Ranunculales</taxon>
        <taxon>Menispermaceae</taxon>
        <taxon>Menispermoideae</taxon>
        <taxon>Cissampelideae</taxon>
        <taxon>Stephania</taxon>
    </lineage>
</organism>
<feature type="compositionally biased region" description="Polar residues" evidence="1">
    <location>
        <begin position="236"/>
        <end position="249"/>
    </location>
</feature>
<reference evidence="2 3" key="1">
    <citation type="submission" date="2024-01" db="EMBL/GenBank/DDBJ databases">
        <title>Genome assemblies of Stephania.</title>
        <authorList>
            <person name="Yang L."/>
        </authorList>
    </citation>
    <scope>NUCLEOTIDE SEQUENCE [LARGE SCALE GENOMIC DNA]</scope>
    <source>
        <strain evidence="2">QJT</strain>
        <tissue evidence="2">Leaf</tissue>
    </source>
</reference>
<gene>
    <name evidence="2" type="ORF">Sjap_015726</name>
</gene>
<comment type="caution">
    <text evidence="2">The sequence shown here is derived from an EMBL/GenBank/DDBJ whole genome shotgun (WGS) entry which is preliminary data.</text>
</comment>